<reference evidence="1 2" key="1">
    <citation type="submission" date="2019-10" db="EMBL/GenBank/DDBJ databases">
        <authorList>
            <person name="Palmer J.M."/>
        </authorList>
    </citation>
    <scope>NUCLEOTIDE SEQUENCE [LARGE SCALE GENOMIC DNA]</scope>
    <source>
        <strain evidence="1 2">TWF730</strain>
    </source>
</reference>
<name>A0AAV9UV15_9PEZI</name>
<sequence>MLAASHNPRPASLPSRPQISFSLVIANKLHPAILLTSIALLAIFIPFATSLDIAPPDSIDIINNNNNNNNRDGLKMHTSEPRTLETLVESVDCRTDEINLTLDVKPREHASDTATTINCQSWIELSIPEDVNTTVEIPFVTPNQFPDNGPPSLLMTINGQYSGDGGVQMDTGSTGITIGKGTWLEWFNGDWSEAVKYERGWKFLSSSKKLYSGHWVPTTLIFHGRAADGTRIDLLKAVVPVLVFDTYYICPKFTNDQGSVCAAPTSQQTGNITGLYMGVGFGREQDGMVMCTPDKNPLLNVYEVNGQNVAGPNNPNKYHLGYIVRANSLIWGLTSANVNRFRWMSLQKQPNATDYRDWAMATLQVSINDGKFRNGSILADTGIPQMYLSSPDVPKPIPPYYKINLKIPDVQGSLGGYVVTAKRVGKNATADSSMLGTAPTYVGATNTAGIVSGPGGGIYERVFVNTGSRFWNGFEAAFDAVGGHWGVMQLSSATSKLS</sequence>
<dbReference type="EMBL" id="JAVHNS010000007">
    <property type="protein sequence ID" value="KAK6349322.1"/>
    <property type="molecule type" value="Genomic_DNA"/>
</dbReference>
<evidence type="ECO:0000313" key="1">
    <source>
        <dbReference type="EMBL" id="KAK6349322.1"/>
    </source>
</evidence>
<organism evidence="1 2">
    <name type="scientific">Orbilia blumenaviensis</name>
    <dbReference type="NCBI Taxonomy" id="1796055"/>
    <lineage>
        <taxon>Eukaryota</taxon>
        <taxon>Fungi</taxon>
        <taxon>Dikarya</taxon>
        <taxon>Ascomycota</taxon>
        <taxon>Pezizomycotina</taxon>
        <taxon>Orbiliomycetes</taxon>
        <taxon>Orbiliales</taxon>
        <taxon>Orbiliaceae</taxon>
        <taxon>Orbilia</taxon>
    </lineage>
</organism>
<comment type="caution">
    <text evidence="1">The sequence shown here is derived from an EMBL/GenBank/DDBJ whole genome shotgun (WGS) entry which is preliminary data.</text>
</comment>
<protein>
    <submittedName>
        <fullName evidence="1">Uncharacterized protein</fullName>
    </submittedName>
</protein>
<dbReference type="Proteomes" id="UP001373714">
    <property type="component" value="Unassembled WGS sequence"/>
</dbReference>
<accession>A0AAV9UV15</accession>
<gene>
    <name evidence="1" type="ORF">TWF730_010071</name>
</gene>
<dbReference type="AlphaFoldDB" id="A0AAV9UV15"/>
<proteinExistence type="predicted"/>
<evidence type="ECO:0000313" key="2">
    <source>
        <dbReference type="Proteomes" id="UP001373714"/>
    </source>
</evidence>
<keyword evidence="2" id="KW-1185">Reference proteome</keyword>